<feature type="non-terminal residue" evidence="6">
    <location>
        <position position="358"/>
    </location>
</feature>
<dbReference type="InParanoid" id="D8QBP9"/>
<name>D8QBP9_SCHCM</name>
<keyword evidence="4" id="KW-0539">Nucleus</keyword>
<dbReference type="HOGENOM" id="CLU_030027_2_0_1"/>
<keyword evidence="7" id="KW-1185">Reference proteome</keyword>
<dbReference type="PANTHER" id="PTHR12694:SF8">
    <property type="entry name" value="TRANSCRIPTION INITIATION FACTOR IIA SUBUNIT 1"/>
    <property type="match status" value="1"/>
</dbReference>
<feature type="compositionally biased region" description="Low complexity" evidence="5">
    <location>
        <begin position="166"/>
        <end position="184"/>
    </location>
</feature>
<dbReference type="SUPFAM" id="SSF50784">
    <property type="entry name" value="Transcription factor IIA (TFIIA), beta-barrel domain"/>
    <property type="match status" value="1"/>
</dbReference>
<dbReference type="Gene3D" id="1.10.287.100">
    <property type="match status" value="1"/>
</dbReference>
<accession>D8QBP9</accession>
<dbReference type="GO" id="GO:0005672">
    <property type="term" value="C:transcription factor TFIIA complex"/>
    <property type="evidence" value="ECO:0007669"/>
    <property type="project" value="InterPro"/>
</dbReference>
<dbReference type="Pfam" id="PF03153">
    <property type="entry name" value="TFIIA"/>
    <property type="match status" value="2"/>
</dbReference>
<organism evidence="7">
    <name type="scientific">Schizophyllum commune (strain H4-8 / FGSC 9210)</name>
    <name type="common">Split gill fungus</name>
    <dbReference type="NCBI Taxonomy" id="578458"/>
    <lineage>
        <taxon>Eukaryota</taxon>
        <taxon>Fungi</taxon>
        <taxon>Dikarya</taxon>
        <taxon>Basidiomycota</taxon>
        <taxon>Agaricomycotina</taxon>
        <taxon>Agaricomycetes</taxon>
        <taxon>Agaricomycetidae</taxon>
        <taxon>Agaricales</taxon>
        <taxon>Schizophyllaceae</taxon>
        <taxon>Schizophyllum</taxon>
    </lineage>
</organism>
<dbReference type="VEuPathDB" id="FungiDB:SCHCODRAFT_02510410"/>
<keyword evidence="3" id="KW-0804">Transcription</keyword>
<dbReference type="Proteomes" id="UP000007431">
    <property type="component" value="Unassembled WGS sequence"/>
</dbReference>
<dbReference type="InterPro" id="IPR004855">
    <property type="entry name" value="TFIIA_asu/bsu"/>
</dbReference>
<dbReference type="AlphaFoldDB" id="D8QBP9"/>
<dbReference type="STRING" id="578458.D8QBP9"/>
<feature type="compositionally biased region" description="Polar residues" evidence="5">
    <location>
        <begin position="1"/>
        <end position="10"/>
    </location>
</feature>
<dbReference type="EMBL" id="GL377309">
    <property type="protein sequence ID" value="EFI94391.1"/>
    <property type="molecule type" value="Genomic_DNA"/>
</dbReference>
<feature type="region of interest" description="Disordered" evidence="5">
    <location>
        <begin position="1"/>
        <end position="26"/>
    </location>
</feature>
<comment type="similarity">
    <text evidence="2">Belongs to the TFIIA subunit 1 family.</text>
</comment>
<evidence type="ECO:0000256" key="4">
    <source>
        <dbReference type="ARBA" id="ARBA00023242"/>
    </source>
</evidence>
<dbReference type="SUPFAM" id="SSF47396">
    <property type="entry name" value="Transcription factor IIA (TFIIA), alpha-helical domain"/>
    <property type="match status" value="1"/>
</dbReference>
<dbReference type="eggNOG" id="KOG2652">
    <property type="taxonomic scope" value="Eukaryota"/>
</dbReference>
<feature type="compositionally biased region" description="Pro residues" evidence="5">
    <location>
        <begin position="81"/>
        <end position="100"/>
    </location>
</feature>
<evidence type="ECO:0000313" key="7">
    <source>
        <dbReference type="Proteomes" id="UP000007431"/>
    </source>
</evidence>
<proteinExistence type="inferred from homology"/>
<dbReference type="SMART" id="SM01371">
    <property type="entry name" value="TFIIA"/>
    <property type="match status" value="1"/>
</dbReference>
<comment type="subcellular location">
    <subcellularLocation>
        <location evidence="1">Nucleus</location>
    </subcellularLocation>
</comment>
<dbReference type="GO" id="GO:0006367">
    <property type="term" value="P:transcription initiation at RNA polymerase II promoter"/>
    <property type="evidence" value="ECO:0007669"/>
    <property type="project" value="InterPro"/>
</dbReference>
<evidence type="ECO:0000313" key="6">
    <source>
        <dbReference type="EMBL" id="EFI94391.1"/>
    </source>
</evidence>
<evidence type="ECO:0000256" key="3">
    <source>
        <dbReference type="ARBA" id="ARBA00023163"/>
    </source>
</evidence>
<feature type="compositionally biased region" description="Acidic residues" evidence="5">
    <location>
        <begin position="230"/>
        <end position="250"/>
    </location>
</feature>
<feature type="region of interest" description="Disordered" evidence="5">
    <location>
        <begin position="76"/>
        <end position="257"/>
    </location>
</feature>
<evidence type="ECO:0008006" key="8">
    <source>
        <dbReference type="Google" id="ProtNLM"/>
    </source>
</evidence>
<gene>
    <name evidence="6" type="ORF">SCHCODRAFT_111312</name>
</gene>
<evidence type="ECO:0000256" key="5">
    <source>
        <dbReference type="SAM" id="MobiDB-lite"/>
    </source>
</evidence>
<dbReference type="InterPro" id="IPR009088">
    <property type="entry name" value="TFIIA_b-brl"/>
</dbReference>
<dbReference type="OMA" id="EVCDASQ"/>
<evidence type="ECO:0000256" key="2">
    <source>
        <dbReference type="ARBA" id="ARBA00010059"/>
    </source>
</evidence>
<dbReference type="Gene3D" id="2.30.18.10">
    <property type="entry name" value="Transcription factor IIA (TFIIA), beta-barrel domain"/>
    <property type="match status" value="1"/>
</dbReference>
<dbReference type="PANTHER" id="PTHR12694">
    <property type="entry name" value="TRANSCRIPTION INITIATION FACTOR IIA SUBUNIT 1"/>
    <property type="match status" value="1"/>
</dbReference>
<dbReference type="CDD" id="cd07976">
    <property type="entry name" value="TFIIA_alpha_beta_like"/>
    <property type="match status" value="1"/>
</dbReference>
<evidence type="ECO:0000256" key="1">
    <source>
        <dbReference type="ARBA" id="ARBA00004123"/>
    </source>
</evidence>
<protein>
    <recommendedName>
        <fullName evidence="8">Transcription factor IIA, alpha/beta subunit</fullName>
    </recommendedName>
</protein>
<sequence>MATTQVTTTPLMLGALAQRDRESDDPRIEPTIYRTVIDDVIANIKPEFDEYGVTQEVLDQLQDKWEQKVINSRVADFDNNVPPPPAPVPAPTPAVAPPPLQQATQHHPPMPQLYSMFPYNYAPPPGPQVQPQVKTEPTDPTRGYPASLFTLPKPGVPGGTLPALYAPARPQTGQPPQQPRIPQADGPSAQPPRPTHPSLQPTGPPRPPQVARPVSVPTPVAAPPPRPPPEDDEEINSDLDDSDSDGEQNGEEQATSGAADGDIVFCTYDKVQRVKNKWKCVLKDGVIHMNGRDYLFSKCTGSSSVRLRRSPTEARRLDNSNALSLTNLVVEATTVACSTVAFSDPSLPIYMLTHAHLS</sequence>
<reference evidence="6 7" key="1">
    <citation type="journal article" date="2010" name="Nat. Biotechnol.">
        <title>Genome sequence of the model mushroom Schizophyllum commune.</title>
        <authorList>
            <person name="Ohm R.A."/>
            <person name="de Jong J.F."/>
            <person name="Lugones L.G."/>
            <person name="Aerts A."/>
            <person name="Kothe E."/>
            <person name="Stajich J.E."/>
            <person name="de Vries R.P."/>
            <person name="Record E."/>
            <person name="Levasseur A."/>
            <person name="Baker S.E."/>
            <person name="Bartholomew K.A."/>
            <person name="Coutinho P.M."/>
            <person name="Erdmann S."/>
            <person name="Fowler T.J."/>
            <person name="Gathman A.C."/>
            <person name="Lombard V."/>
            <person name="Henrissat B."/>
            <person name="Knabe N."/>
            <person name="Kuees U."/>
            <person name="Lilly W.W."/>
            <person name="Lindquist E."/>
            <person name="Lucas S."/>
            <person name="Magnuson J.K."/>
            <person name="Piumi F."/>
            <person name="Raudaskoski M."/>
            <person name="Salamov A."/>
            <person name="Schmutz J."/>
            <person name="Schwarze F.W.M.R."/>
            <person name="vanKuyk P.A."/>
            <person name="Horton J.S."/>
            <person name="Grigoriev I.V."/>
            <person name="Woesten H.A.B."/>
        </authorList>
    </citation>
    <scope>NUCLEOTIDE SEQUENCE [LARGE SCALE GENOMIC DNA]</scope>
    <source>
        <strain evidence="7">H4-8 / FGSC 9210</strain>
    </source>
</reference>